<gene>
    <name evidence="3" type="ORF">ACRB68_78280</name>
</gene>
<proteinExistence type="predicted"/>
<sequence length="1105" mass="117174">MTMGSLQAWLKQLSAPDGLEIPGGLPPELGAVQAAIDLSVIKDWFAELARTTTLIGISVNATKLAELSLRGTVTGTKLELTVRFVAGSDKPKADDPVAGVVVSLSLAGKDKFALLADVLKTVNLDFEVRVVDGATRRRLSISTKFQISSDKTLTATAELDAKGAAKKEDSKATPKGDSKGTAKLDTKATAKSFEFTVAASKPISVADALYALGFTEAQSLTFLPSFTGIALRYDVPETGRHRIVVHPTGTEKETVAWAAAVLPKEGGEKSRPVVASAMVPFGSKTRLSDLDLLRGQVPADSDLQIGLQAVYASQDLKVKRIKALNGALGESAAPLPEAADLAAGTTLTAWVTIGDKTHKMPVREPASGRSRRSGDGKQAGDGKQDESGGDPQAVQKVERALGTLHLRQVEVRLVPAGDGRAARLLVGLDAGFVAAGFELQATGLGMEIELTEDPAVRVVLRGLGVTYARDPLHVVGTLAARPPDRGYEFAYDGLIMVKAATWGLMAVGSYARVKKTDQHPAYTSLFVFGASEGKIGGPPPVVFTGLALGFGYNSRLALPAADKVARFPFVRALGNMKELTGTEPDKPISPTKVLEKVTGGADAVVSPANGVLWLAAGVRASVAETVDLAGLLIVQFSDRDFLVALLGTMSADFPARSAGSEKAPSVAHIELGFRALYEHAERRFSLTAALGDNSWIFHKDCKLSGGAALCVWFPGSVHEGDFVATVGGYHPAFTKPDHYPAVPRLGLSWSASSEVAVKGELYVAVTPEAGMVGGRLEVGYDAGGLRAWLVAYFNVIVWWAPLYFHADIGITIGASYTLDCGLFSVTVRVEIGATLQVWGPPAGGRARLKAGPFSVTIGFGAEEDRRSQQLAWKEFRSRQLPAAPVTLSVLDGLLTDPAMVKKAVPGSWIVSTDGFAFTTRTAIPATQVGYNSARQALEDEPKVGGVRRHRKKQLDVRPMRYTGRPSKGSAHTVSVVKDTRGGYQDAERYADADDWIAVPQYSAVPNALWGTVTDAPPRPEDVAACPTEVYATGLQVRMPAPQLVGAKVDTSVEVIRERPWTGPVNPLRHAASQCPAPRPPRLPRETAFNEMSKALTGLGLLEVLT</sequence>
<dbReference type="Pfam" id="PF20248">
    <property type="entry name" value="DUF6603"/>
    <property type="match status" value="1"/>
</dbReference>
<comment type="caution">
    <text evidence="3">The sequence shown here is derived from an EMBL/GenBank/DDBJ whole genome shotgun (WGS) entry which is preliminary data.</text>
</comment>
<dbReference type="AlphaFoldDB" id="A0A7K0C896"/>
<reference evidence="3 4" key="1">
    <citation type="submission" date="2019-10" db="EMBL/GenBank/DDBJ databases">
        <title>Actinomadura rubteroloni sp. nov. and Actinomadura macrotermitis sp. nov., isolated from the gut of fungus growing-termite Macrotermes natalensis.</title>
        <authorList>
            <person name="Benndorf R."/>
            <person name="Martin K."/>
            <person name="Kuefner M."/>
            <person name="De Beer W."/>
            <person name="Kaster A.-K."/>
            <person name="Vollmers J."/>
            <person name="Poulsen M."/>
            <person name="Beemelmanns C."/>
        </authorList>
    </citation>
    <scope>NUCLEOTIDE SEQUENCE [LARGE SCALE GENOMIC DNA]</scope>
    <source>
        <strain evidence="3 4">RB68</strain>
    </source>
</reference>
<feature type="compositionally biased region" description="Basic and acidic residues" evidence="1">
    <location>
        <begin position="372"/>
        <end position="386"/>
    </location>
</feature>
<accession>A0A7K0C896</accession>
<name>A0A7K0C896_9ACTN</name>
<feature type="region of interest" description="Disordered" evidence="1">
    <location>
        <begin position="163"/>
        <end position="183"/>
    </location>
</feature>
<feature type="region of interest" description="Disordered" evidence="1">
    <location>
        <begin position="355"/>
        <end position="393"/>
    </location>
</feature>
<protein>
    <recommendedName>
        <fullName evidence="2">DUF6603 domain-containing protein</fullName>
    </recommendedName>
</protein>
<evidence type="ECO:0000256" key="1">
    <source>
        <dbReference type="SAM" id="MobiDB-lite"/>
    </source>
</evidence>
<dbReference type="Proteomes" id="UP000487268">
    <property type="component" value="Unassembled WGS sequence"/>
</dbReference>
<feature type="domain" description="DUF6603" evidence="2">
    <location>
        <begin position="398"/>
        <end position="918"/>
    </location>
</feature>
<evidence type="ECO:0000259" key="2">
    <source>
        <dbReference type="Pfam" id="PF20248"/>
    </source>
</evidence>
<evidence type="ECO:0000313" key="3">
    <source>
        <dbReference type="EMBL" id="MQY09699.1"/>
    </source>
</evidence>
<organism evidence="3 4">
    <name type="scientific">Actinomadura macrotermitis</name>
    <dbReference type="NCBI Taxonomy" id="2585200"/>
    <lineage>
        <taxon>Bacteria</taxon>
        <taxon>Bacillati</taxon>
        <taxon>Actinomycetota</taxon>
        <taxon>Actinomycetes</taxon>
        <taxon>Streptosporangiales</taxon>
        <taxon>Thermomonosporaceae</taxon>
        <taxon>Actinomadura</taxon>
    </lineage>
</organism>
<dbReference type="EMBL" id="WEGH01000007">
    <property type="protein sequence ID" value="MQY09699.1"/>
    <property type="molecule type" value="Genomic_DNA"/>
</dbReference>
<dbReference type="InterPro" id="IPR046538">
    <property type="entry name" value="DUF6603"/>
</dbReference>
<evidence type="ECO:0000313" key="4">
    <source>
        <dbReference type="Proteomes" id="UP000487268"/>
    </source>
</evidence>
<keyword evidence="4" id="KW-1185">Reference proteome</keyword>